<reference evidence="2" key="1">
    <citation type="journal article" date="2017" name="PLoS ONE">
        <title>The Agassiz's desert tortoise genome provides a resource for the conservation of a threatened species.</title>
        <authorList>
            <person name="Tollis M."/>
            <person name="DeNardo D.F."/>
            <person name="Cornelius J.A."/>
            <person name="Dolby G.A."/>
            <person name="Edwards T."/>
            <person name="Henen B.T."/>
            <person name="Karl A.E."/>
            <person name="Murphy R.W."/>
            <person name="Kusumi K."/>
        </authorList>
    </citation>
    <scope>NUCLEOTIDE SEQUENCE [LARGE SCALE GENOMIC DNA]</scope>
</reference>
<dbReference type="AlphaFoldDB" id="A0A452HDT6"/>
<sequence length="85" mass="9365">MALQMEMDEGKGGTGLRQYYLSKIEELQVSWLWGLAGHREWGRGWGTVSSRWVAGAAGLMVLRMRSLVCGRGAAISAGQLFSWGF</sequence>
<dbReference type="Ensembl" id="ENSGAGT00000014903.1">
    <property type="protein sequence ID" value="ENSGAGP00000013006.1"/>
    <property type="gene ID" value="ENSGAGG00000009988.1"/>
</dbReference>
<name>A0A452HDT6_9SAUR</name>
<reference evidence="1" key="3">
    <citation type="submission" date="2025-09" db="UniProtKB">
        <authorList>
            <consortium name="Ensembl"/>
        </authorList>
    </citation>
    <scope>IDENTIFICATION</scope>
</reference>
<keyword evidence="2" id="KW-1185">Reference proteome</keyword>
<evidence type="ECO:0000313" key="2">
    <source>
        <dbReference type="Proteomes" id="UP000291020"/>
    </source>
</evidence>
<evidence type="ECO:0000313" key="1">
    <source>
        <dbReference type="Ensembl" id="ENSGAGP00000013006.1"/>
    </source>
</evidence>
<accession>A0A452HDT6</accession>
<dbReference type="STRING" id="38772.ENSGAGP00000013006"/>
<dbReference type="Proteomes" id="UP000291020">
    <property type="component" value="Unassembled WGS sequence"/>
</dbReference>
<proteinExistence type="predicted"/>
<reference evidence="1" key="2">
    <citation type="submission" date="2025-08" db="UniProtKB">
        <authorList>
            <consortium name="Ensembl"/>
        </authorList>
    </citation>
    <scope>IDENTIFICATION</scope>
</reference>
<organism evidence="1 2">
    <name type="scientific">Gopherus agassizii</name>
    <name type="common">Agassiz's desert tortoise</name>
    <dbReference type="NCBI Taxonomy" id="38772"/>
    <lineage>
        <taxon>Eukaryota</taxon>
        <taxon>Metazoa</taxon>
        <taxon>Chordata</taxon>
        <taxon>Craniata</taxon>
        <taxon>Vertebrata</taxon>
        <taxon>Euteleostomi</taxon>
        <taxon>Archelosauria</taxon>
        <taxon>Testudinata</taxon>
        <taxon>Testudines</taxon>
        <taxon>Cryptodira</taxon>
        <taxon>Durocryptodira</taxon>
        <taxon>Testudinoidea</taxon>
        <taxon>Testudinidae</taxon>
        <taxon>Gopherus</taxon>
    </lineage>
</organism>
<protein>
    <submittedName>
        <fullName evidence="1">Uncharacterized protein</fullName>
    </submittedName>
</protein>